<evidence type="ECO:0000259" key="1">
    <source>
        <dbReference type="PROSITE" id="PS51186"/>
    </source>
</evidence>
<dbReference type="EMBL" id="PDUD01000031">
    <property type="protein sequence ID" value="PHN03476.1"/>
    <property type="molecule type" value="Genomic_DNA"/>
</dbReference>
<dbReference type="AlphaFoldDB" id="A0A2D0N512"/>
<dbReference type="Proteomes" id="UP000223913">
    <property type="component" value="Unassembled WGS sequence"/>
</dbReference>
<dbReference type="Pfam" id="PF13508">
    <property type="entry name" value="Acetyltransf_7"/>
    <property type="match status" value="1"/>
</dbReference>
<keyword evidence="2" id="KW-0808">Transferase</keyword>
<feature type="domain" description="N-acetyltransferase" evidence="1">
    <location>
        <begin position="7"/>
        <end position="158"/>
    </location>
</feature>
<dbReference type="SUPFAM" id="SSF55729">
    <property type="entry name" value="Acyl-CoA N-acyltransferases (Nat)"/>
    <property type="match status" value="1"/>
</dbReference>
<evidence type="ECO:0000313" key="3">
    <source>
        <dbReference type="Proteomes" id="UP000223913"/>
    </source>
</evidence>
<evidence type="ECO:0000313" key="2">
    <source>
        <dbReference type="EMBL" id="PHN03476.1"/>
    </source>
</evidence>
<dbReference type="PROSITE" id="PS51186">
    <property type="entry name" value="GNAT"/>
    <property type="match status" value="1"/>
</dbReference>
<comment type="caution">
    <text evidence="2">The sequence shown here is derived from an EMBL/GenBank/DDBJ whole genome shotgun (WGS) entry which is preliminary data.</text>
</comment>
<dbReference type="RefSeq" id="WP_099153059.1">
    <property type="nucleotide sequence ID" value="NZ_PDUD01000031.1"/>
</dbReference>
<keyword evidence="3" id="KW-1185">Reference proteome</keyword>
<reference evidence="2 3" key="1">
    <citation type="submission" date="2017-10" db="EMBL/GenBank/DDBJ databases">
        <title>The draft genome sequence of Lewinella nigricans NBRC 102662.</title>
        <authorList>
            <person name="Wang K."/>
        </authorList>
    </citation>
    <scope>NUCLEOTIDE SEQUENCE [LARGE SCALE GENOMIC DNA]</scope>
    <source>
        <strain evidence="2 3">NBRC 102662</strain>
    </source>
</reference>
<name>A0A2D0N512_FLAN2</name>
<proteinExistence type="predicted"/>
<dbReference type="CDD" id="cd04301">
    <property type="entry name" value="NAT_SF"/>
    <property type="match status" value="1"/>
</dbReference>
<dbReference type="OrthoDB" id="9789605at2"/>
<dbReference type="InterPro" id="IPR016181">
    <property type="entry name" value="Acyl_CoA_acyltransferase"/>
</dbReference>
<accession>A0A2D0N512</accession>
<dbReference type="InterPro" id="IPR000182">
    <property type="entry name" value="GNAT_dom"/>
</dbReference>
<organism evidence="2 3">
    <name type="scientific">Flavilitoribacter nigricans (strain ATCC 23147 / DSM 23189 / NBRC 102662 / NCIMB 1420 / SS-2)</name>
    <name type="common">Lewinella nigricans</name>
    <dbReference type="NCBI Taxonomy" id="1122177"/>
    <lineage>
        <taxon>Bacteria</taxon>
        <taxon>Pseudomonadati</taxon>
        <taxon>Bacteroidota</taxon>
        <taxon>Saprospiria</taxon>
        <taxon>Saprospirales</taxon>
        <taxon>Lewinellaceae</taxon>
        <taxon>Flavilitoribacter</taxon>
    </lineage>
</organism>
<dbReference type="GO" id="GO:0016747">
    <property type="term" value="F:acyltransferase activity, transferring groups other than amino-acyl groups"/>
    <property type="evidence" value="ECO:0007669"/>
    <property type="project" value="InterPro"/>
</dbReference>
<dbReference type="Gene3D" id="3.40.630.30">
    <property type="match status" value="1"/>
</dbReference>
<gene>
    <name evidence="2" type="ORF">CRP01_26090</name>
</gene>
<protein>
    <submittedName>
        <fullName evidence="2">GNAT family N-acetyltransferase</fullName>
    </submittedName>
</protein>
<sequence length="158" mass="18087">MIDYEINRLEEPTPEDARYLSRISKASKAHWGYPPEWLELWQEDLEVSPAYLAQNQTFVLCLRPDRAFIGFCVICEASPELLWVEHLWLLPEYIGQGLGSALLQRSLEECILPEHRSVRVVADPNAAAFYGSRGFSVIDYHPSQPGDRRLPVMEKSLA</sequence>